<evidence type="ECO:0000256" key="11">
    <source>
        <dbReference type="ARBA" id="ARBA00023303"/>
    </source>
</evidence>
<dbReference type="GO" id="GO:0001508">
    <property type="term" value="P:action potential"/>
    <property type="evidence" value="ECO:0007669"/>
    <property type="project" value="TreeGrafter"/>
</dbReference>
<sequence length="466" mass="52221">MCTATSPLQQRSWANAMQEDSPLLPSSRILDIRGAAPPRSGLRHRQQPFSRVKPTPGPLPPVSYRAIVWHVLHYRSSIQHVTYIQQCSYYVELFLLNLILLNVVVTILSSSSLVDPAMPVHTPLWFRGIVYVSTAIFTVEYLLRWWSCVEDPRFKFHVVFGRFQWMLRPMSLIDLIALVPYFLEIALCSATATSVAYRGSMTIRGLRLLRVISFLRIERSYDAIKRLRIIFRRKRQEFFVVTYLTAVVILVSATIIFFLEFPAQPDVFSSIGVGAWWAIETITSLGYGDTVPITVAGRTFASVVALWGIILFAIPGAILGSGFIEVMLEHQTAKEMRAKDRWIHEISSQLHHIQSVAAGSLLAPLTSLSNVLSEPVEASPDEDISEAPMPATPPLSMPLGTPDAATSPHLSPFGSDVVTVSSTQLNELLQNQEMLSLQIQLQREQLDRVLKLLETNTRIHPSSSVF</sequence>
<reference evidence="15 16" key="1">
    <citation type="submission" date="2012-04" db="EMBL/GenBank/DDBJ databases">
        <title>The Genome Sequence of Saprolegnia declina VS20.</title>
        <authorList>
            <consortium name="The Broad Institute Genome Sequencing Platform"/>
            <person name="Russ C."/>
            <person name="Nusbaum C."/>
            <person name="Tyler B."/>
            <person name="van West P."/>
            <person name="Dieguez-Uribeondo J."/>
            <person name="de Bruijn I."/>
            <person name="Tripathy S."/>
            <person name="Jiang R."/>
            <person name="Young S.K."/>
            <person name="Zeng Q."/>
            <person name="Gargeya S."/>
            <person name="Fitzgerald M."/>
            <person name="Haas B."/>
            <person name="Abouelleil A."/>
            <person name="Alvarado L."/>
            <person name="Arachchi H.M."/>
            <person name="Berlin A."/>
            <person name="Chapman S.B."/>
            <person name="Goldberg J."/>
            <person name="Griggs A."/>
            <person name="Gujja S."/>
            <person name="Hansen M."/>
            <person name="Howarth C."/>
            <person name="Imamovic A."/>
            <person name="Larimer J."/>
            <person name="McCowen C."/>
            <person name="Montmayeur A."/>
            <person name="Murphy C."/>
            <person name="Neiman D."/>
            <person name="Pearson M."/>
            <person name="Priest M."/>
            <person name="Roberts A."/>
            <person name="Saif S."/>
            <person name="Shea T."/>
            <person name="Sisk P."/>
            <person name="Sykes S."/>
            <person name="Wortman J."/>
            <person name="Nusbaum C."/>
            <person name="Birren B."/>
        </authorList>
    </citation>
    <scope>NUCLEOTIDE SEQUENCE [LARGE SCALE GENOMIC DNA]</scope>
    <source>
        <strain evidence="15 16">VS20</strain>
    </source>
</reference>
<evidence type="ECO:0000256" key="13">
    <source>
        <dbReference type="SAM" id="Phobius"/>
    </source>
</evidence>
<dbReference type="InterPro" id="IPR005821">
    <property type="entry name" value="Ion_trans_dom"/>
</dbReference>
<evidence type="ECO:0000256" key="2">
    <source>
        <dbReference type="ARBA" id="ARBA00022448"/>
    </source>
</evidence>
<evidence type="ECO:0000256" key="9">
    <source>
        <dbReference type="ARBA" id="ARBA00023065"/>
    </source>
</evidence>
<keyword evidence="5" id="KW-0631">Potassium channel</keyword>
<dbReference type="PRINTS" id="PR00169">
    <property type="entry name" value="KCHANNEL"/>
</dbReference>
<feature type="transmembrane region" description="Helical" evidence="13">
    <location>
        <begin position="124"/>
        <end position="144"/>
    </location>
</feature>
<dbReference type="Gene3D" id="1.20.120.350">
    <property type="entry name" value="Voltage-gated potassium channels. Chain C"/>
    <property type="match status" value="1"/>
</dbReference>
<evidence type="ECO:0000256" key="12">
    <source>
        <dbReference type="SAM" id="MobiDB-lite"/>
    </source>
</evidence>
<evidence type="ECO:0000259" key="14">
    <source>
        <dbReference type="Pfam" id="PF00520"/>
    </source>
</evidence>
<dbReference type="GO" id="GO:0005249">
    <property type="term" value="F:voltage-gated potassium channel activity"/>
    <property type="evidence" value="ECO:0007669"/>
    <property type="project" value="InterPro"/>
</dbReference>
<dbReference type="InterPro" id="IPR027359">
    <property type="entry name" value="Volt_channel_dom_sf"/>
</dbReference>
<dbReference type="SUPFAM" id="SSF81324">
    <property type="entry name" value="Voltage-gated potassium channels"/>
    <property type="match status" value="1"/>
</dbReference>
<keyword evidence="3" id="KW-0633">Potassium transport</keyword>
<evidence type="ECO:0000256" key="10">
    <source>
        <dbReference type="ARBA" id="ARBA00023136"/>
    </source>
</evidence>
<accession>T0RS23</accession>
<dbReference type="Proteomes" id="UP000030762">
    <property type="component" value="Unassembled WGS sequence"/>
</dbReference>
<keyword evidence="4 13" id="KW-0812">Transmembrane</keyword>
<dbReference type="RefSeq" id="XP_008613638.1">
    <property type="nucleotide sequence ID" value="XM_008615416.1"/>
</dbReference>
<dbReference type="OrthoDB" id="415460at2759"/>
<keyword evidence="11" id="KW-0407">Ion channel</keyword>
<name>T0RS23_SAPDV</name>
<dbReference type="OMA" id="NAYMNIV"/>
<feature type="transmembrane region" description="Helical" evidence="13">
    <location>
        <begin position="304"/>
        <end position="328"/>
    </location>
</feature>
<evidence type="ECO:0000256" key="3">
    <source>
        <dbReference type="ARBA" id="ARBA00022538"/>
    </source>
</evidence>
<evidence type="ECO:0000256" key="6">
    <source>
        <dbReference type="ARBA" id="ARBA00022882"/>
    </source>
</evidence>
<proteinExistence type="predicted"/>
<feature type="transmembrane region" description="Helical" evidence="13">
    <location>
        <begin position="93"/>
        <end position="112"/>
    </location>
</feature>
<feature type="region of interest" description="Disordered" evidence="12">
    <location>
        <begin position="376"/>
        <end position="400"/>
    </location>
</feature>
<dbReference type="GO" id="GO:0008076">
    <property type="term" value="C:voltage-gated potassium channel complex"/>
    <property type="evidence" value="ECO:0007669"/>
    <property type="project" value="InterPro"/>
</dbReference>
<feature type="region of interest" description="Disordered" evidence="12">
    <location>
        <begin position="37"/>
        <end position="56"/>
    </location>
</feature>
<evidence type="ECO:0000256" key="5">
    <source>
        <dbReference type="ARBA" id="ARBA00022826"/>
    </source>
</evidence>
<dbReference type="eggNOG" id="KOG4390">
    <property type="taxonomic scope" value="Eukaryota"/>
</dbReference>
<keyword evidence="6" id="KW-0851">Voltage-gated channel</keyword>
<feature type="domain" description="Ion transport" evidence="14">
    <location>
        <begin position="89"/>
        <end position="324"/>
    </location>
</feature>
<dbReference type="Pfam" id="PF00520">
    <property type="entry name" value="Ion_trans"/>
    <property type="match status" value="1"/>
</dbReference>
<feature type="transmembrane region" description="Helical" evidence="13">
    <location>
        <begin position="238"/>
        <end position="259"/>
    </location>
</feature>
<dbReference type="STRING" id="1156394.T0RS23"/>
<evidence type="ECO:0000256" key="8">
    <source>
        <dbReference type="ARBA" id="ARBA00022989"/>
    </source>
</evidence>
<gene>
    <name evidence="15" type="ORF">SDRG_09481</name>
</gene>
<dbReference type="VEuPathDB" id="FungiDB:SDRG_09481"/>
<keyword evidence="8 13" id="KW-1133">Transmembrane helix</keyword>
<dbReference type="Gene3D" id="1.10.287.70">
    <property type="match status" value="1"/>
</dbReference>
<dbReference type="PANTHER" id="PTHR11537:SF254">
    <property type="entry name" value="POTASSIUM VOLTAGE-GATED CHANNEL PROTEIN SHAB"/>
    <property type="match status" value="1"/>
</dbReference>
<keyword evidence="7" id="KW-0630">Potassium</keyword>
<dbReference type="InterPro" id="IPR028325">
    <property type="entry name" value="VG_K_chnl"/>
</dbReference>
<evidence type="ECO:0000256" key="7">
    <source>
        <dbReference type="ARBA" id="ARBA00022958"/>
    </source>
</evidence>
<evidence type="ECO:0000313" key="15">
    <source>
        <dbReference type="EMBL" id="EQC32952.1"/>
    </source>
</evidence>
<dbReference type="AlphaFoldDB" id="T0RS23"/>
<organism evidence="15 16">
    <name type="scientific">Saprolegnia diclina (strain VS20)</name>
    <dbReference type="NCBI Taxonomy" id="1156394"/>
    <lineage>
        <taxon>Eukaryota</taxon>
        <taxon>Sar</taxon>
        <taxon>Stramenopiles</taxon>
        <taxon>Oomycota</taxon>
        <taxon>Saprolegniomycetes</taxon>
        <taxon>Saprolegniales</taxon>
        <taxon>Saprolegniaceae</taxon>
        <taxon>Saprolegnia</taxon>
    </lineage>
</organism>
<evidence type="ECO:0000313" key="16">
    <source>
        <dbReference type="Proteomes" id="UP000030762"/>
    </source>
</evidence>
<comment type="subcellular location">
    <subcellularLocation>
        <location evidence="1">Membrane</location>
        <topology evidence="1">Multi-pass membrane protein</topology>
    </subcellularLocation>
</comment>
<protein>
    <recommendedName>
        <fullName evidence="14">Ion transport domain-containing protein</fullName>
    </recommendedName>
</protein>
<keyword evidence="2" id="KW-0813">Transport</keyword>
<keyword evidence="10 13" id="KW-0472">Membrane</keyword>
<keyword evidence="16" id="KW-1185">Reference proteome</keyword>
<dbReference type="EMBL" id="JH767161">
    <property type="protein sequence ID" value="EQC32952.1"/>
    <property type="molecule type" value="Genomic_DNA"/>
</dbReference>
<dbReference type="InParanoid" id="T0RS23"/>
<evidence type="ECO:0000256" key="1">
    <source>
        <dbReference type="ARBA" id="ARBA00004141"/>
    </source>
</evidence>
<evidence type="ECO:0000256" key="4">
    <source>
        <dbReference type="ARBA" id="ARBA00022692"/>
    </source>
</evidence>
<dbReference type="GeneID" id="19950208"/>
<dbReference type="PANTHER" id="PTHR11537">
    <property type="entry name" value="VOLTAGE-GATED POTASSIUM CHANNEL"/>
    <property type="match status" value="1"/>
</dbReference>
<keyword evidence="9" id="KW-0406">Ion transport</keyword>